<sequence>MHSARIGGVILEAEDYTFIDADVHLLAFYNQEYLEGALNEEGDAVKAHIDDTLHQGGQAALQTISLPTILVPGGDAKRKKTTKRPKKTTKPPKKTKKPAKPAPPPPKKPKSPPPPPPKKKKPPPPPPQRFVPPATTTTASPTPTTATAPSATAAASGPPPTATSTTAGPPAALASATAATNVPTATTATPKPCSLALFASAAGANTGPVIPVGPFAFPGWLYDINSPSTGNQFPRAIYRSLDSVVIGGVRFCGLALSSYSVEGSATVTGTMANGVAPTPRTAILPPYPQVLTLLMDDTWQAVTGITITTAGLRGVSLWGLYYYP</sequence>
<dbReference type="KEGG" id="csl:COCSUDRAFT_57130"/>
<proteinExistence type="predicted"/>
<feature type="compositionally biased region" description="Basic residues" evidence="1">
    <location>
        <begin position="77"/>
        <end position="99"/>
    </location>
</feature>
<evidence type="ECO:0000313" key="2">
    <source>
        <dbReference type="EMBL" id="EIE21220.1"/>
    </source>
</evidence>
<dbReference type="RefSeq" id="XP_005645764.1">
    <property type="nucleotide sequence ID" value="XM_005645707.1"/>
</dbReference>
<dbReference type="Proteomes" id="UP000007264">
    <property type="component" value="Unassembled WGS sequence"/>
</dbReference>
<comment type="caution">
    <text evidence="2">The sequence shown here is derived from an EMBL/GenBank/DDBJ whole genome shotgun (WGS) entry which is preliminary data.</text>
</comment>
<dbReference type="GeneID" id="17039202"/>
<accession>I0YS51</accession>
<dbReference type="EMBL" id="AGSI01000013">
    <property type="protein sequence ID" value="EIE21220.1"/>
    <property type="molecule type" value="Genomic_DNA"/>
</dbReference>
<protein>
    <submittedName>
        <fullName evidence="2">Uncharacterized protein</fullName>
    </submittedName>
</protein>
<dbReference type="AlphaFoldDB" id="I0YS51"/>
<evidence type="ECO:0000256" key="1">
    <source>
        <dbReference type="SAM" id="MobiDB-lite"/>
    </source>
</evidence>
<gene>
    <name evidence="2" type="ORF">COCSUDRAFT_57130</name>
</gene>
<keyword evidence="3" id="KW-1185">Reference proteome</keyword>
<name>I0YS51_COCSC</name>
<organism evidence="2 3">
    <name type="scientific">Coccomyxa subellipsoidea (strain C-169)</name>
    <name type="common">Green microalga</name>
    <dbReference type="NCBI Taxonomy" id="574566"/>
    <lineage>
        <taxon>Eukaryota</taxon>
        <taxon>Viridiplantae</taxon>
        <taxon>Chlorophyta</taxon>
        <taxon>core chlorophytes</taxon>
        <taxon>Trebouxiophyceae</taxon>
        <taxon>Trebouxiophyceae incertae sedis</taxon>
        <taxon>Coccomyxaceae</taxon>
        <taxon>Coccomyxa</taxon>
        <taxon>Coccomyxa subellipsoidea</taxon>
    </lineage>
</organism>
<evidence type="ECO:0000313" key="3">
    <source>
        <dbReference type="Proteomes" id="UP000007264"/>
    </source>
</evidence>
<reference evidence="2 3" key="1">
    <citation type="journal article" date="2012" name="Genome Biol.">
        <title>The genome of the polar eukaryotic microalga coccomyxa subellipsoidea reveals traits of cold adaptation.</title>
        <authorList>
            <person name="Blanc G."/>
            <person name="Agarkova I."/>
            <person name="Grimwood J."/>
            <person name="Kuo A."/>
            <person name="Brueggeman A."/>
            <person name="Dunigan D."/>
            <person name="Gurnon J."/>
            <person name="Ladunga I."/>
            <person name="Lindquist E."/>
            <person name="Lucas S."/>
            <person name="Pangilinan J."/>
            <person name="Proschold T."/>
            <person name="Salamov A."/>
            <person name="Schmutz J."/>
            <person name="Weeks D."/>
            <person name="Yamada T."/>
            <person name="Claverie J.M."/>
            <person name="Grigoriev I."/>
            <person name="Van Etten J."/>
            <person name="Lomsadze A."/>
            <person name="Borodovsky M."/>
        </authorList>
    </citation>
    <scope>NUCLEOTIDE SEQUENCE [LARGE SCALE GENOMIC DNA]</scope>
    <source>
        <strain evidence="2 3">C-169</strain>
    </source>
</reference>
<feature type="compositionally biased region" description="Low complexity" evidence="1">
    <location>
        <begin position="132"/>
        <end position="169"/>
    </location>
</feature>
<dbReference type="OrthoDB" id="10587363at2759"/>
<feature type="compositionally biased region" description="Pro residues" evidence="1">
    <location>
        <begin position="100"/>
        <end position="116"/>
    </location>
</feature>
<feature type="region of interest" description="Disordered" evidence="1">
    <location>
        <begin position="70"/>
        <end position="169"/>
    </location>
</feature>